<evidence type="ECO:0000256" key="2">
    <source>
        <dbReference type="ARBA" id="ARBA00022679"/>
    </source>
</evidence>
<comment type="similarity">
    <text evidence="1">Belongs to the amidinotransferase family.</text>
</comment>
<dbReference type="PANTHER" id="PTHR10488">
    <property type="entry name" value="GLYCINE AMIDINOTRANSFERASE, MITOCHONDRIAL"/>
    <property type="match status" value="1"/>
</dbReference>
<dbReference type="GO" id="GO:0016787">
    <property type="term" value="F:hydrolase activity"/>
    <property type="evidence" value="ECO:0007669"/>
    <property type="project" value="UniProtKB-KW"/>
</dbReference>
<dbReference type="Pfam" id="PF02274">
    <property type="entry name" value="ADI"/>
    <property type="match status" value="1"/>
</dbReference>
<dbReference type="EMBL" id="FOTJ01000017">
    <property type="protein sequence ID" value="SFL54514.1"/>
    <property type="molecule type" value="Genomic_DNA"/>
</dbReference>
<dbReference type="GO" id="GO:0015067">
    <property type="term" value="F:amidinotransferase activity"/>
    <property type="evidence" value="ECO:0007669"/>
    <property type="project" value="InterPro"/>
</dbReference>
<keyword evidence="3" id="KW-0378">Hydrolase</keyword>
<dbReference type="OrthoDB" id="9814070at2"/>
<name>A0A1I4IJP4_9LACT</name>
<sequence length="327" mass="37411">MSKVNEIGVTSEFAPLRRVVLTQSEFILPHEEHTNDDGSFLEDDVLDMFNNKDTSGKNYAEVFPERQRQWEKERAQLQTLLEKYNIEVLRPRLLTDHEKEQGKVFGAANFFVRDPFFTIGHSVIEGSMRFFHRRNEILPVRNVLVENVYSSDAFYVSLPMADTSKGEKDESGPFLEGGDVLVLGKTVFVGNSGKASNHNGYLWLKAYLAHWDYEVVEVKLHPDVLHLDCALSLVRDGLMIVCEEAFLTGIPEQLKNWDRINVPFEDIAKLAINGLPINEEVYILDSEFKYIGEALEARGIRPEYLDFKISRSLGGSFRCSTQPLFRK</sequence>
<gene>
    <name evidence="3" type="ORF">SAMN05216438_11717</name>
</gene>
<evidence type="ECO:0000256" key="1">
    <source>
        <dbReference type="ARBA" id="ARBA00006943"/>
    </source>
</evidence>
<dbReference type="SUPFAM" id="SSF55909">
    <property type="entry name" value="Pentein"/>
    <property type="match status" value="1"/>
</dbReference>
<dbReference type="Proteomes" id="UP000181969">
    <property type="component" value="Unassembled WGS sequence"/>
</dbReference>
<dbReference type="PANTHER" id="PTHR10488:SF1">
    <property type="entry name" value="GLYCINE AMIDINOTRANSFERASE, MITOCHONDRIAL"/>
    <property type="match status" value="1"/>
</dbReference>
<proteinExistence type="inferred from homology"/>
<evidence type="ECO:0000313" key="4">
    <source>
        <dbReference type="Proteomes" id="UP000181969"/>
    </source>
</evidence>
<keyword evidence="2" id="KW-0808">Transferase</keyword>
<dbReference type="RefSeq" id="WP_074751850.1">
    <property type="nucleotide sequence ID" value="NZ_CAXVJC010000005.1"/>
</dbReference>
<evidence type="ECO:0000313" key="3">
    <source>
        <dbReference type="EMBL" id="SFL54514.1"/>
    </source>
</evidence>
<dbReference type="InterPro" id="IPR033195">
    <property type="entry name" value="AmidinoTrfase"/>
</dbReference>
<dbReference type="Gene3D" id="3.75.10.10">
    <property type="entry name" value="L-arginine/glycine Amidinotransferase, Chain A"/>
    <property type="match status" value="1"/>
</dbReference>
<organism evidence="3 4">
    <name type="scientific">Lactococcus garvieae</name>
    <dbReference type="NCBI Taxonomy" id="1363"/>
    <lineage>
        <taxon>Bacteria</taxon>
        <taxon>Bacillati</taxon>
        <taxon>Bacillota</taxon>
        <taxon>Bacilli</taxon>
        <taxon>Lactobacillales</taxon>
        <taxon>Streptococcaceae</taxon>
        <taxon>Lactococcus</taxon>
    </lineage>
</organism>
<protein>
    <submittedName>
        <fullName evidence="3">N-Dimethylarginine dimethylaminohydrolase</fullName>
    </submittedName>
</protein>
<dbReference type="AlphaFoldDB" id="A0A1I4IJP4"/>
<reference evidence="3 4" key="1">
    <citation type="submission" date="2016-10" db="EMBL/GenBank/DDBJ databases">
        <authorList>
            <person name="de Groot N.N."/>
        </authorList>
    </citation>
    <scope>NUCLEOTIDE SEQUENCE [LARGE SCALE GENOMIC DNA]</scope>
    <source>
        <strain evidence="3 4">M79</strain>
    </source>
</reference>
<accession>A0A1I4IJP4</accession>